<proteinExistence type="predicted"/>
<dbReference type="Proteomes" id="UP001652625">
    <property type="component" value="Chromosome 07"/>
</dbReference>
<dbReference type="GeneID" id="136082794"/>
<keyword evidence="2" id="KW-1185">Reference proteome</keyword>
<dbReference type="InterPro" id="IPR012337">
    <property type="entry name" value="RNaseH-like_sf"/>
</dbReference>
<dbReference type="SUPFAM" id="SSF53098">
    <property type="entry name" value="Ribonuclease H-like"/>
    <property type="match status" value="1"/>
</dbReference>
<dbReference type="RefSeq" id="XP_065658289.1">
    <property type="nucleotide sequence ID" value="XM_065802217.1"/>
</dbReference>
<sequence>MNSLKCQKKKSYENSRSYRSEWEKEFTWIKKSSNASEQAFCRLCRTNIRPHKGSLEQHQNAASHIKREKTLNPFQKKINFPGQVKISDVNKKADIQLAMCICCHSAISTADHFCEIISKFGVGSPLEHLKLHRTKCTKVIQNVISSTLEEEISKEIKSKPFSILIDESTDVSSIKHLAICVRYFSEKEIVDDFLGLIQVISTTGEDLFNALNYKLHSIGLTLENCIGYSSDGASNVIGIHNSVWPRVLSKSPNCIMMRCICHSLNLVVQNAFNAIPSPVGFLLSEVPRFFNKSILRRNEYEKLFELMNPNNKRVPFSEVFCNSLVGSRKVFL</sequence>
<organism evidence="2 3">
    <name type="scientific">Hydra vulgaris</name>
    <name type="common">Hydra</name>
    <name type="synonym">Hydra attenuata</name>
    <dbReference type="NCBI Taxonomy" id="6087"/>
    <lineage>
        <taxon>Eukaryota</taxon>
        <taxon>Metazoa</taxon>
        <taxon>Cnidaria</taxon>
        <taxon>Hydrozoa</taxon>
        <taxon>Hydroidolina</taxon>
        <taxon>Anthoathecata</taxon>
        <taxon>Aplanulata</taxon>
        <taxon>Hydridae</taxon>
        <taxon>Hydra</taxon>
    </lineage>
</organism>
<feature type="domain" description="DUF4371" evidence="1">
    <location>
        <begin position="137"/>
        <end position="241"/>
    </location>
</feature>
<evidence type="ECO:0000313" key="3">
    <source>
        <dbReference type="RefSeq" id="XP_065658289.1"/>
    </source>
</evidence>
<dbReference type="PANTHER" id="PTHR37162">
    <property type="entry name" value="HAT FAMILY DIMERISATION DOMAINCONTAINING PROTEIN-RELATED"/>
    <property type="match status" value="1"/>
</dbReference>
<dbReference type="InterPro" id="IPR025398">
    <property type="entry name" value="DUF4371"/>
</dbReference>
<protein>
    <submittedName>
        <fullName evidence="3">Uncharacterized protein LOC136082794</fullName>
    </submittedName>
</protein>
<evidence type="ECO:0000259" key="1">
    <source>
        <dbReference type="Pfam" id="PF14291"/>
    </source>
</evidence>
<accession>A0ABM4C9G4</accession>
<dbReference type="PANTHER" id="PTHR37162:SF1">
    <property type="entry name" value="BED-TYPE DOMAIN-CONTAINING PROTEIN"/>
    <property type="match status" value="1"/>
</dbReference>
<reference evidence="3" key="1">
    <citation type="submission" date="2025-08" db="UniProtKB">
        <authorList>
            <consortium name="RefSeq"/>
        </authorList>
    </citation>
    <scope>IDENTIFICATION</scope>
</reference>
<evidence type="ECO:0000313" key="2">
    <source>
        <dbReference type="Proteomes" id="UP001652625"/>
    </source>
</evidence>
<name>A0ABM4C9G4_HYDVU</name>
<gene>
    <name evidence="3" type="primary">LOC136082794</name>
</gene>
<dbReference type="Pfam" id="PF14291">
    <property type="entry name" value="DUF4371"/>
    <property type="match status" value="1"/>
</dbReference>